<dbReference type="CDD" id="cd00519">
    <property type="entry name" value="Lipase_3"/>
    <property type="match status" value="1"/>
</dbReference>
<feature type="repeat" description="TPR" evidence="1">
    <location>
        <begin position="547"/>
        <end position="580"/>
    </location>
</feature>
<dbReference type="InterPro" id="IPR029063">
    <property type="entry name" value="SAM-dependent_MTases_sf"/>
</dbReference>
<feature type="repeat" description="TPR" evidence="1">
    <location>
        <begin position="408"/>
        <end position="441"/>
    </location>
</feature>
<reference evidence="5" key="1">
    <citation type="journal article" date="2015" name="PLoS Genet.">
        <title>Genome Sequence and Transcriptome Analyses of Chrysochromulina tobin: Metabolic Tools for Enhanced Algal Fitness in the Prominent Order Prymnesiales (Haptophyceae).</title>
        <authorList>
            <person name="Hovde B.T."/>
            <person name="Deodato C.R."/>
            <person name="Hunsperger H.M."/>
            <person name="Ryken S.A."/>
            <person name="Yost W."/>
            <person name="Jha R.K."/>
            <person name="Patterson J."/>
            <person name="Monnat R.J. Jr."/>
            <person name="Barlow S.B."/>
            <person name="Starkenburg S.R."/>
            <person name="Cattolico R.A."/>
        </authorList>
    </citation>
    <scope>NUCLEOTIDE SEQUENCE</scope>
    <source>
        <strain evidence="5">CCMP291</strain>
    </source>
</reference>
<feature type="repeat" description="TPR" evidence="1">
    <location>
        <begin position="374"/>
        <end position="407"/>
    </location>
</feature>
<feature type="repeat" description="TPR" evidence="1">
    <location>
        <begin position="510"/>
        <end position="543"/>
    </location>
</feature>
<dbReference type="Gene3D" id="3.40.50.150">
    <property type="entry name" value="Vaccinia Virus protein VP39"/>
    <property type="match status" value="1"/>
</dbReference>
<dbReference type="InterPro" id="IPR019734">
    <property type="entry name" value="TPR_rpt"/>
</dbReference>
<comment type="caution">
    <text evidence="4">The sequence shown here is derived from an EMBL/GenBank/DDBJ whole genome shotgun (WGS) entry which is preliminary data.</text>
</comment>
<feature type="transmembrane region" description="Helical" evidence="2">
    <location>
        <begin position="12"/>
        <end position="38"/>
    </location>
</feature>
<dbReference type="EMBL" id="JWZX01003307">
    <property type="protein sequence ID" value="KOO22132.1"/>
    <property type="molecule type" value="Genomic_DNA"/>
</dbReference>
<evidence type="ECO:0000256" key="2">
    <source>
        <dbReference type="SAM" id="Phobius"/>
    </source>
</evidence>
<dbReference type="PANTHER" id="PTHR44366">
    <property type="entry name" value="UDP-N-ACETYLGLUCOSAMINE--PEPTIDE N-ACETYLGLUCOSAMINYLTRANSFERASE 110 KDA SUBUNIT"/>
    <property type="match status" value="1"/>
</dbReference>
<dbReference type="SUPFAM" id="SSF48452">
    <property type="entry name" value="TPR-like"/>
    <property type="match status" value="1"/>
</dbReference>
<dbReference type="Gene3D" id="1.25.40.10">
    <property type="entry name" value="Tetratricopeptide repeat domain"/>
    <property type="match status" value="2"/>
</dbReference>
<keyword evidence="1" id="KW-0802">TPR repeat</keyword>
<feature type="domain" description="Fungal lipase-type" evidence="3">
    <location>
        <begin position="122"/>
        <end position="253"/>
    </location>
</feature>
<dbReference type="OrthoDB" id="194865at2759"/>
<dbReference type="CDD" id="cd02440">
    <property type="entry name" value="AdoMet_MTases"/>
    <property type="match status" value="1"/>
</dbReference>
<dbReference type="InterPro" id="IPR002921">
    <property type="entry name" value="Fungal_lipase-type"/>
</dbReference>
<dbReference type="Pfam" id="PF01764">
    <property type="entry name" value="Lipase_3"/>
    <property type="match status" value="1"/>
</dbReference>
<dbReference type="GO" id="GO:0097363">
    <property type="term" value="F:protein O-acetylglucosaminyltransferase activity"/>
    <property type="evidence" value="ECO:0007669"/>
    <property type="project" value="TreeGrafter"/>
</dbReference>
<dbReference type="PANTHER" id="PTHR44366:SF1">
    <property type="entry name" value="UDP-N-ACETYLGLUCOSAMINE--PEPTIDE N-ACETYLGLUCOSAMINYLTRANSFERASE 110 KDA SUBUNIT"/>
    <property type="match status" value="1"/>
</dbReference>
<accession>A0A0M0J717</accession>
<name>A0A0M0J717_9EUKA</name>
<protein>
    <submittedName>
        <fullName evidence="4">Tpr repeat-containing protein</fullName>
    </submittedName>
</protein>
<feature type="repeat" description="TPR" evidence="1">
    <location>
        <begin position="340"/>
        <end position="373"/>
    </location>
</feature>
<organism evidence="4 5">
    <name type="scientific">Chrysochromulina tobinii</name>
    <dbReference type="NCBI Taxonomy" id="1460289"/>
    <lineage>
        <taxon>Eukaryota</taxon>
        <taxon>Haptista</taxon>
        <taxon>Haptophyta</taxon>
        <taxon>Prymnesiophyceae</taxon>
        <taxon>Prymnesiales</taxon>
        <taxon>Chrysochromulinaceae</taxon>
        <taxon>Chrysochromulina</taxon>
    </lineage>
</organism>
<proteinExistence type="predicted"/>
<dbReference type="Pfam" id="PF13424">
    <property type="entry name" value="TPR_12"/>
    <property type="match status" value="2"/>
</dbReference>
<keyword evidence="2" id="KW-0812">Transmembrane</keyword>
<dbReference type="AlphaFoldDB" id="A0A0M0J717"/>
<dbReference type="Proteomes" id="UP000037460">
    <property type="component" value="Unassembled WGS sequence"/>
</dbReference>
<dbReference type="InterPro" id="IPR037919">
    <property type="entry name" value="OGT"/>
</dbReference>
<dbReference type="GO" id="GO:0006629">
    <property type="term" value="P:lipid metabolic process"/>
    <property type="evidence" value="ECO:0007669"/>
    <property type="project" value="InterPro"/>
</dbReference>
<dbReference type="Gene3D" id="3.40.50.1820">
    <property type="entry name" value="alpha/beta hydrolase"/>
    <property type="match status" value="1"/>
</dbReference>
<dbReference type="PROSITE" id="PS50293">
    <property type="entry name" value="TPR_REGION"/>
    <property type="match status" value="1"/>
</dbReference>
<evidence type="ECO:0000313" key="5">
    <source>
        <dbReference type="Proteomes" id="UP000037460"/>
    </source>
</evidence>
<gene>
    <name evidence="4" type="ORF">Ctob_005504</name>
</gene>
<keyword evidence="2" id="KW-0472">Membrane</keyword>
<dbReference type="Pfam" id="PF13181">
    <property type="entry name" value="TPR_8"/>
    <property type="match status" value="1"/>
</dbReference>
<dbReference type="GO" id="GO:0006493">
    <property type="term" value="P:protein O-linked glycosylation"/>
    <property type="evidence" value="ECO:0007669"/>
    <property type="project" value="InterPro"/>
</dbReference>
<evidence type="ECO:0000313" key="4">
    <source>
        <dbReference type="EMBL" id="KOO22132.1"/>
    </source>
</evidence>
<evidence type="ECO:0000259" key="3">
    <source>
        <dbReference type="Pfam" id="PF01764"/>
    </source>
</evidence>
<dbReference type="SUPFAM" id="SSF53335">
    <property type="entry name" value="S-adenosyl-L-methionine-dependent methyltransferases"/>
    <property type="match status" value="1"/>
</dbReference>
<dbReference type="SMART" id="SM00028">
    <property type="entry name" value="TPR"/>
    <property type="match status" value="7"/>
</dbReference>
<dbReference type="InterPro" id="IPR029058">
    <property type="entry name" value="AB_hydrolase_fold"/>
</dbReference>
<dbReference type="PROSITE" id="PS50005">
    <property type="entry name" value="TPR"/>
    <property type="match status" value="5"/>
</dbReference>
<keyword evidence="5" id="KW-1185">Reference proteome</keyword>
<evidence type="ECO:0000256" key="1">
    <source>
        <dbReference type="PROSITE-ProRule" id="PRU00339"/>
    </source>
</evidence>
<keyword evidence="2" id="KW-1133">Transmembrane helix</keyword>
<dbReference type="InterPro" id="IPR011990">
    <property type="entry name" value="TPR-like_helical_dom_sf"/>
</dbReference>
<sequence>MQSASRKGVTTVVNSMVWLLFVALQVLWALVQVLYFSILRAIERNLTLKVVPPAELDLPLLSARLADLPYQVDNAEEIARAVGTLLQESRLLHFEEQALMETNAVWFLCEGRRSASAAKALFLVFRGTMSPTDAIADVMFRPEAGPNGVRCHGGFLRTVREDATLHAKLKMHLPGCDELYIFGHSLGGALSQVVAGAGFLPKGFGGRLTIVNLGGPVVFFGTPDAAAFDEPTAGARVMSVVNANDIVPRLLGCPLSFSRKLLSLFAASNSHKKQREQEAILDTLEQYQGFPGFELLFMHGGKAYEVPPKHRHLVLHLAEALHPRCIADHLTYVAAAEAAAGARSNYGAALKASGDLPAAIAEFEAAISLDPTYARAYNNYGNAKQALGEYHDAIRLHTTAIELMPTLVTAYNNLGNALREVGQPVQAVAVLEKAVVLSPTYTAAYTNLGAAAQASGAPDHAVIWHSFAQRLAPGDPTISNNLGAALEANGQVAEAGAAFERGLAVAPTSTTLRINLGNTLRKRGRLEEAIQSYTAALEADPEGVDAPLAYNNLAAAFQAAGESQRALQAYEAAIALRPADASLAQTNLDKLPISRAYLSAAAYESRIETEQVEESTRLWSVRASEMSHTLMDGTVAEETTLGAFAWGGVWGHTLAAVFTNAESRTALYAAAARHAKRSIGRAPDGAKVPDAERAVVVLGSSIGFEAYLAALTFGVPTVGVELLPGLVELSEDVRSSLQVPESIVKFECADALAFRLPTAAALVYVDDTAWDVPVIERLATRLKRELRSGAVVVHNTKHGYEVEGGFRRVAVVEVGTSWNPKHLVYVEQVL</sequence>
<dbReference type="SUPFAM" id="SSF53474">
    <property type="entry name" value="alpha/beta-Hydrolases"/>
    <property type="match status" value="1"/>
</dbReference>